<accession>A0A8S9IL08</accession>
<sequence>MFFEDAYHKYMLGNFLRESRETYKDIEMKFNKVSRRPKKTLKKEEDIGKFMMPCYIHDHDFPNALCDTGSAVNIMAIDTAEL</sequence>
<protein>
    <submittedName>
        <fullName evidence="1">Uncharacterized protein</fullName>
    </submittedName>
</protein>
<proteinExistence type="predicted"/>
<gene>
    <name evidence="1" type="ORF">F2Q70_00003027</name>
</gene>
<name>A0A8S9IL08_BRACR</name>
<reference evidence="1" key="1">
    <citation type="submission" date="2019-12" db="EMBL/GenBank/DDBJ databases">
        <title>Genome sequencing and annotation of Brassica cretica.</title>
        <authorList>
            <person name="Studholme D.J."/>
            <person name="Sarris P.F."/>
        </authorList>
    </citation>
    <scope>NUCLEOTIDE SEQUENCE</scope>
    <source>
        <strain evidence="1">PFS-102/07</strain>
        <tissue evidence="1">Leaf</tissue>
    </source>
</reference>
<dbReference type="AlphaFoldDB" id="A0A8S9IL08"/>
<dbReference type="EMBL" id="QGKY02001015">
    <property type="protein sequence ID" value="KAF2570551.1"/>
    <property type="molecule type" value="Genomic_DNA"/>
</dbReference>
<evidence type="ECO:0000313" key="1">
    <source>
        <dbReference type="EMBL" id="KAF2570551.1"/>
    </source>
</evidence>
<organism evidence="1">
    <name type="scientific">Brassica cretica</name>
    <name type="common">Mustard</name>
    <dbReference type="NCBI Taxonomy" id="69181"/>
    <lineage>
        <taxon>Eukaryota</taxon>
        <taxon>Viridiplantae</taxon>
        <taxon>Streptophyta</taxon>
        <taxon>Embryophyta</taxon>
        <taxon>Tracheophyta</taxon>
        <taxon>Spermatophyta</taxon>
        <taxon>Magnoliopsida</taxon>
        <taxon>eudicotyledons</taxon>
        <taxon>Gunneridae</taxon>
        <taxon>Pentapetalae</taxon>
        <taxon>rosids</taxon>
        <taxon>malvids</taxon>
        <taxon>Brassicales</taxon>
        <taxon>Brassicaceae</taxon>
        <taxon>Brassiceae</taxon>
        <taxon>Brassica</taxon>
    </lineage>
</organism>
<comment type="caution">
    <text evidence="1">The sequence shown here is derived from an EMBL/GenBank/DDBJ whole genome shotgun (WGS) entry which is preliminary data.</text>
</comment>